<sequence>MTEESAPEPEEETDSAKDATVGVVCHEVLLAKVREANKRSLAPRR</sequence>
<organism evidence="2 3">
    <name type="scientific">Streptomyces avidinii</name>
    <dbReference type="NCBI Taxonomy" id="1895"/>
    <lineage>
        <taxon>Bacteria</taxon>
        <taxon>Bacillati</taxon>
        <taxon>Actinomycetota</taxon>
        <taxon>Actinomycetes</taxon>
        <taxon>Kitasatosporales</taxon>
        <taxon>Streptomycetaceae</taxon>
        <taxon>Streptomyces</taxon>
    </lineage>
</organism>
<comment type="caution">
    <text evidence="2">The sequence shown here is derived from an EMBL/GenBank/DDBJ whole genome shotgun (WGS) entry which is preliminary data.</text>
</comment>
<accession>A0ABS4L8Z1</accession>
<name>A0ABS4L8Z1_STRAV</name>
<feature type="compositionally biased region" description="Acidic residues" evidence="1">
    <location>
        <begin position="1"/>
        <end position="13"/>
    </location>
</feature>
<evidence type="ECO:0000313" key="2">
    <source>
        <dbReference type="EMBL" id="MBP2038588.1"/>
    </source>
</evidence>
<dbReference type="Proteomes" id="UP001519310">
    <property type="component" value="Unassembled WGS sequence"/>
</dbReference>
<gene>
    <name evidence="2" type="ORF">J2Z77_004399</name>
</gene>
<reference evidence="2 3" key="1">
    <citation type="submission" date="2021-03" db="EMBL/GenBank/DDBJ databases">
        <title>Genomic Encyclopedia of Type Strains, Phase IV (KMG-IV): sequencing the most valuable type-strain genomes for metagenomic binning, comparative biology and taxonomic classification.</title>
        <authorList>
            <person name="Goeker M."/>
        </authorList>
    </citation>
    <scope>NUCLEOTIDE SEQUENCE [LARGE SCALE GENOMIC DNA]</scope>
    <source>
        <strain evidence="2 3">DSM 40526</strain>
    </source>
</reference>
<dbReference type="RefSeq" id="WP_189972765.1">
    <property type="nucleotide sequence ID" value="NZ_BMVL01000013.1"/>
</dbReference>
<proteinExistence type="predicted"/>
<keyword evidence="3" id="KW-1185">Reference proteome</keyword>
<evidence type="ECO:0000313" key="3">
    <source>
        <dbReference type="Proteomes" id="UP001519310"/>
    </source>
</evidence>
<dbReference type="EMBL" id="JAGGLQ010000008">
    <property type="protein sequence ID" value="MBP2038588.1"/>
    <property type="molecule type" value="Genomic_DNA"/>
</dbReference>
<protein>
    <submittedName>
        <fullName evidence="2">Uncharacterized protein</fullName>
    </submittedName>
</protein>
<feature type="region of interest" description="Disordered" evidence="1">
    <location>
        <begin position="1"/>
        <end position="20"/>
    </location>
</feature>
<evidence type="ECO:0000256" key="1">
    <source>
        <dbReference type="SAM" id="MobiDB-lite"/>
    </source>
</evidence>